<dbReference type="EMBL" id="QMEY01000002">
    <property type="protein sequence ID" value="RBQ21122.1"/>
    <property type="molecule type" value="Genomic_DNA"/>
</dbReference>
<dbReference type="GO" id="GO:0008967">
    <property type="term" value="F:phosphoglycolate phosphatase activity"/>
    <property type="evidence" value="ECO:0007669"/>
    <property type="project" value="TreeGrafter"/>
</dbReference>
<dbReference type="OrthoDB" id="5504491at2"/>
<name>A0A366M6P8_9ACTN</name>
<dbReference type="PANTHER" id="PTHR43434">
    <property type="entry name" value="PHOSPHOGLYCOLATE PHOSPHATASE"/>
    <property type="match status" value="1"/>
</dbReference>
<dbReference type="Pfam" id="PF00702">
    <property type="entry name" value="Hydrolase"/>
    <property type="match status" value="1"/>
</dbReference>
<dbReference type="GO" id="GO:0005829">
    <property type="term" value="C:cytosol"/>
    <property type="evidence" value="ECO:0007669"/>
    <property type="project" value="TreeGrafter"/>
</dbReference>
<dbReference type="AlphaFoldDB" id="A0A366M6P8"/>
<organism evidence="1 2">
    <name type="scientific">Spongiactinospora rosea</name>
    <dbReference type="NCBI Taxonomy" id="2248750"/>
    <lineage>
        <taxon>Bacteria</taxon>
        <taxon>Bacillati</taxon>
        <taxon>Actinomycetota</taxon>
        <taxon>Actinomycetes</taxon>
        <taxon>Streptosporangiales</taxon>
        <taxon>Streptosporangiaceae</taxon>
        <taxon>Spongiactinospora</taxon>
    </lineage>
</organism>
<evidence type="ECO:0008006" key="3">
    <source>
        <dbReference type="Google" id="ProtNLM"/>
    </source>
</evidence>
<accession>A0A366M6P8</accession>
<reference evidence="1 2" key="1">
    <citation type="submission" date="2018-06" db="EMBL/GenBank/DDBJ databases">
        <title>Sphaerisporangium craniellae sp. nov., isolated from a marine sponge in the South China Sea.</title>
        <authorList>
            <person name="Li L."/>
        </authorList>
    </citation>
    <scope>NUCLEOTIDE SEQUENCE [LARGE SCALE GENOMIC DNA]</scope>
    <source>
        <strain evidence="1 2">LHW63015</strain>
    </source>
</reference>
<dbReference type="InterPro" id="IPR050155">
    <property type="entry name" value="HAD-like_hydrolase_sf"/>
</dbReference>
<gene>
    <name evidence="1" type="ORF">DP939_06115</name>
</gene>
<dbReference type="GO" id="GO:0006281">
    <property type="term" value="P:DNA repair"/>
    <property type="evidence" value="ECO:0007669"/>
    <property type="project" value="TreeGrafter"/>
</dbReference>
<evidence type="ECO:0000313" key="2">
    <source>
        <dbReference type="Proteomes" id="UP000253303"/>
    </source>
</evidence>
<dbReference type="InterPro" id="IPR036412">
    <property type="entry name" value="HAD-like_sf"/>
</dbReference>
<protein>
    <recommendedName>
        <fullName evidence="3">HAD family hydrolase</fullName>
    </recommendedName>
</protein>
<dbReference type="Proteomes" id="UP000253303">
    <property type="component" value="Unassembled WGS sequence"/>
</dbReference>
<dbReference type="PANTHER" id="PTHR43434:SF19">
    <property type="entry name" value="PHOSPHONOACETALDEHYDE HYDROLASE"/>
    <property type="match status" value="1"/>
</dbReference>
<comment type="caution">
    <text evidence="1">The sequence shown here is derived from an EMBL/GenBank/DDBJ whole genome shotgun (WGS) entry which is preliminary data.</text>
</comment>
<keyword evidence="2" id="KW-1185">Reference proteome</keyword>
<proteinExistence type="predicted"/>
<evidence type="ECO:0000313" key="1">
    <source>
        <dbReference type="EMBL" id="RBQ21122.1"/>
    </source>
</evidence>
<sequence length="208" mass="22082">MAGTTVEENGSVPAAVERALRSVGVPPAPARLRELRGMPKQRMFELLVPDAIRARAAYEEFVRAVVEAVRSGTVTAKPGALSVFGRLRAHGIKIALITGFPREIRDLVLEELGWSGFADLVLSPEDVGRGRPYPDLVWAAAARLEATGVRSILVAGDTRNDLLAAYRAGVPAAIGVLGGAHDEDELRRVPHAAIISGITDLPNAIALD</sequence>
<dbReference type="SUPFAM" id="SSF56784">
    <property type="entry name" value="HAD-like"/>
    <property type="match status" value="1"/>
</dbReference>
<dbReference type="InterPro" id="IPR023214">
    <property type="entry name" value="HAD_sf"/>
</dbReference>
<dbReference type="Gene3D" id="3.40.50.1000">
    <property type="entry name" value="HAD superfamily/HAD-like"/>
    <property type="match status" value="1"/>
</dbReference>